<keyword evidence="4 8" id="KW-0812">Transmembrane</keyword>
<evidence type="ECO:0000313" key="10">
    <source>
        <dbReference type="EMBL" id="KAK5703246.1"/>
    </source>
</evidence>
<reference evidence="10" key="1">
    <citation type="submission" date="2023-08" db="EMBL/GenBank/DDBJ databases">
        <title>Black Yeasts Isolated from many extreme environments.</title>
        <authorList>
            <person name="Coleine C."/>
            <person name="Stajich J.E."/>
            <person name="Selbmann L."/>
        </authorList>
    </citation>
    <scope>NUCLEOTIDE SEQUENCE</scope>
    <source>
        <strain evidence="10">CCFEE 5810</strain>
    </source>
</reference>
<feature type="transmembrane region" description="Helical" evidence="8">
    <location>
        <begin position="66"/>
        <end position="88"/>
    </location>
</feature>
<evidence type="ECO:0000259" key="9">
    <source>
        <dbReference type="PROSITE" id="PS50850"/>
    </source>
</evidence>
<feature type="transmembrane region" description="Helical" evidence="8">
    <location>
        <begin position="125"/>
        <end position="145"/>
    </location>
</feature>
<dbReference type="InterPro" id="IPR003663">
    <property type="entry name" value="Sugar/inositol_transpt"/>
</dbReference>
<feature type="transmembrane region" description="Helical" evidence="8">
    <location>
        <begin position="445"/>
        <end position="464"/>
    </location>
</feature>
<dbReference type="GO" id="GO:0005351">
    <property type="term" value="F:carbohydrate:proton symporter activity"/>
    <property type="evidence" value="ECO:0007669"/>
    <property type="project" value="TreeGrafter"/>
</dbReference>
<evidence type="ECO:0000256" key="8">
    <source>
        <dbReference type="SAM" id="Phobius"/>
    </source>
</evidence>
<evidence type="ECO:0000256" key="5">
    <source>
        <dbReference type="ARBA" id="ARBA00022989"/>
    </source>
</evidence>
<dbReference type="Gene3D" id="1.20.1250.20">
    <property type="entry name" value="MFS general substrate transporter like domains"/>
    <property type="match status" value="1"/>
</dbReference>
<keyword evidence="5 8" id="KW-1133">Transmembrane helix</keyword>
<gene>
    <name evidence="10" type="ORF">LTR97_004195</name>
</gene>
<dbReference type="InterPro" id="IPR036259">
    <property type="entry name" value="MFS_trans_sf"/>
</dbReference>
<evidence type="ECO:0000256" key="2">
    <source>
        <dbReference type="ARBA" id="ARBA00010992"/>
    </source>
</evidence>
<evidence type="ECO:0000313" key="11">
    <source>
        <dbReference type="Proteomes" id="UP001310594"/>
    </source>
</evidence>
<feature type="transmembrane region" description="Helical" evidence="8">
    <location>
        <begin position="280"/>
        <end position="298"/>
    </location>
</feature>
<dbReference type="Proteomes" id="UP001310594">
    <property type="component" value="Unassembled WGS sequence"/>
</dbReference>
<dbReference type="FunFam" id="1.20.1250.20:FF:000134">
    <property type="entry name" value="MFS sugar transporter protein"/>
    <property type="match status" value="1"/>
</dbReference>
<comment type="subcellular location">
    <subcellularLocation>
        <location evidence="1">Membrane</location>
        <topology evidence="1">Multi-pass membrane protein</topology>
    </subcellularLocation>
</comment>
<proteinExistence type="inferred from homology"/>
<evidence type="ECO:0000256" key="3">
    <source>
        <dbReference type="ARBA" id="ARBA00022448"/>
    </source>
</evidence>
<protein>
    <recommendedName>
        <fullName evidence="9">Major facilitator superfamily (MFS) profile domain-containing protein</fullName>
    </recommendedName>
</protein>
<evidence type="ECO:0000256" key="6">
    <source>
        <dbReference type="ARBA" id="ARBA00023136"/>
    </source>
</evidence>
<dbReference type="InterPro" id="IPR050360">
    <property type="entry name" value="MFS_Sugar_Transporters"/>
</dbReference>
<dbReference type="GO" id="GO:0016020">
    <property type="term" value="C:membrane"/>
    <property type="evidence" value="ECO:0007669"/>
    <property type="project" value="UniProtKB-SubCell"/>
</dbReference>
<dbReference type="PANTHER" id="PTHR48022">
    <property type="entry name" value="PLASTIDIC GLUCOSE TRANSPORTER 4"/>
    <property type="match status" value="1"/>
</dbReference>
<evidence type="ECO:0000256" key="1">
    <source>
        <dbReference type="ARBA" id="ARBA00004141"/>
    </source>
</evidence>
<dbReference type="PROSITE" id="PS50850">
    <property type="entry name" value="MFS"/>
    <property type="match status" value="1"/>
</dbReference>
<feature type="transmembrane region" description="Helical" evidence="8">
    <location>
        <begin position="26"/>
        <end position="46"/>
    </location>
</feature>
<feature type="domain" description="Major facilitator superfamily (MFS) profile" evidence="9">
    <location>
        <begin position="27"/>
        <end position="468"/>
    </location>
</feature>
<feature type="transmembrane region" description="Helical" evidence="8">
    <location>
        <begin position="318"/>
        <end position="338"/>
    </location>
</feature>
<name>A0AAN7WNH5_9PEZI</name>
<feature type="transmembrane region" description="Helical" evidence="8">
    <location>
        <begin position="380"/>
        <end position="403"/>
    </location>
</feature>
<dbReference type="Pfam" id="PF00083">
    <property type="entry name" value="Sugar_tr"/>
    <property type="match status" value="1"/>
</dbReference>
<dbReference type="InterPro" id="IPR020846">
    <property type="entry name" value="MFS_dom"/>
</dbReference>
<feature type="transmembrane region" description="Helical" evidence="8">
    <location>
        <begin position="100"/>
        <end position="119"/>
    </location>
</feature>
<dbReference type="PRINTS" id="PR00171">
    <property type="entry name" value="SUGRTRNSPORT"/>
</dbReference>
<dbReference type="PANTHER" id="PTHR48022:SF11">
    <property type="entry name" value="MONOSACCHARIDE TRANSPORTER (HXT8), PUTATIVE (AFU_ORTHOLOGUE AFUA_2G08120)-RELATED"/>
    <property type="match status" value="1"/>
</dbReference>
<dbReference type="SUPFAM" id="SSF103473">
    <property type="entry name" value="MFS general substrate transporter"/>
    <property type="match status" value="1"/>
</dbReference>
<keyword evidence="6 8" id="KW-0472">Membrane</keyword>
<dbReference type="EMBL" id="JAVRQU010000005">
    <property type="protein sequence ID" value="KAK5703246.1"/>
    <property type="molecule type" value="Genomic_DNA"/>
</dbReference>
<comment type="caution">
    <text evidence="10">The sequence shown here is derived from an EMBL/GenBank/DDBJ whole genome shotgun (WGS) entry which is preliminary data.</text>
</comment>
<accession>A0AAN7WNH5</accession>
<feature type="transmembrane region" description="Helical" evidence="8">
    <location>
        <begin position="415"/>
        <end position="439"/>
    </location>
</feature>
<evidence type="ECO:0000256" key="7">
    <source>
        <dbReference type="RuleBase" id="RU003346"/>
    </source>
</evidence>
<dbReference type="NCBIfam" id="TIGR00879">
    <property type="entry name" value="SP"/>
    <property type="match status" value="1"/>
</dbReference>
<feature type="transmembrane region" description="Helical" evidence="8">
    <location>
        <begin position="190"/>
        <end position="211"/>
    </location>
</feature>
<dbReference type="InterPro" id="IPR005828">
    <property type="entry name" value="MFS_sugar_transport-like"/>
</dbReference>
<feature type="transmembrane region" description="Helical" evidence="8">
    <location>
        <begin position="157"/>
        <end position="178"/>
    </location>
</feature>
<feature type="transmembrane region" description="Helical" evidence="8">
    <location>
        <begin position="345"/>
        <end position="368"/>
    </location>
</feature>
<keyword evidence="3 7" id="KW-0813">Transport</keyword>
<comment type="similarity">
    <text evidence="2 7">Belongs to the major facilitator superfamily. Sugar transporter (TC 2.A.1.1) family.</text>
</comment>
<organism evidence="10 11">
    <name type="scientific">Elasticomyces elasticus</name>
    <dbReference type="NCBI Taxonomy" id="574655"/>
    <lineage>
        <taxon>Eukaryota</taxon>
        <taxon>Fungi</taxon>
        <taxon>Dikarya</taxon>
        <taxon>Ascomycota</taxon>
        <taxon>Pezizomycotina</taxon>
        <taxon>Dothideomycetes</taxon>
        <taxon>Dothideomycetidae</taxon>
        <taxon>Mycosphaerellales</taxon>
        <taxon>Teratosphaeriaceae</taxon>
        <taxon>Elasticomyces</taxon>
    </lineage>
</organism>
<sequence length="521" mass="56129">MSSTMKAESIHHSDGPQKKLNRFNTLIIAFATFGSITYGYCASIIGTTLGQPSFLSYFRLDTAPNAAALSGAMNGLFQAGGLLGVLAAGVVADKYGRCKAIFYATLITIIGAALQTGSVHIAMFLVARFITGLGVGGLVMLVPLWQSEVAPPHSRGLLVGLHGVSILIGYNLSTWIGYGFFFVSAGGAQWRIPLAIQMVPAIILACGILSIPESPRWLVENGQLAKAEAVLVRIHQDVSDVDNTFATLEFRQIESQLAFEKTLPSSWKSIFTVPQYRKRAWMGMLTLFAGQFTGTLVINNYGPTLYGSLGYAPADRLLLTAGWITEGLFANVLNAILLDRVGRKWLMTVGLAGCVVALVGECIMLALFEGTSNKAGQSAAVFFLYLHLAFYGSCLDASTYVFASEIWPTHLRAKGFAISVSGLFLGSLILLVAAPTGFANIGWKFYLVMVVVTFINIFVFAIFFPETKGLPLEEIAARFGDEVTVHFSSDLEQNFNSEPSGVAVRDAPEIVGEKAQTHIKT</sequence>
<dbReference type="AlphaFoldDB" id="A0AAN7WNH5"/>
<evidence type="ECO:0000256" key="4">
    <source>
        <dbReference type="ARBA" id="ARBA00022692"/>
    </source>
</evidence>